<keyword evidence="7" id="KW-0496">Mitochondrion</keyword>
<reference evidence="9 10" key="1">
    <citation type="journal article" date="2015" name="Parasit. Vectors">
        <title>Draft genome of the scabies mite.</title>
        <authorList>
            <person name="Rider S.D.Jr."/>
            <person name="Morgan M.S."/>
            <person name="Arlian L.G."/>
        </authorList>
    </citation>
    <scope>NUCLEOTIDE SEQUENCE [LARGE SCALE GENOMIC DNA]</scope>
    <source>
        <strain evidence="9">Arlian Lab</strain>
    </source>
</reference>
<sequence length="133" mass="15356">MTVIVIGVFPIFYALQTDIFMHNMMKIIGGSFFSLGAMYLFGNIFRRLIGSIYVSKSNPELIRISHLTFFELLIPRHDVLMLSDSNPDLRSHLWAIKSLNKNSKATLFMFNIKFGGVMNRERFIELFGSLNDR</sequence>
<name>A0A132AGI2_SARSC</name>
<dbReference type="VEuPathDB" id="VectorBase:SSCA004186"/>
<organism evidence="9 10">
    <name type="scientific">Sarcoptes scabiei</name>
    <name type="common">Itch mite</name>
    <name type="synonym">Acarus scabiei</name>
    <dbReference type="NCBI Taxonomy" id="52283"/>
    <lineage>
        <taxon>Eukaryota</taxon>
        <taxon>Metazoa</taxon>
        <taxon>Ecdysozoa</taxon>
        <taxon>Arthropoda</taxon>
        <taxon>Chelicerata</taxon>
        <taxon>Arachnida</taxon>
        <taxon>Acari</taxon>
        <taxon>Acariformes</taxon>
        <taxon>Sarcoptiformes</taxon>
        <taxon>Astigmata</taxon>
        <taxon>Psoroptidia</taxon>
        <taxon>Sarcoptoidea</taxon>
        <taxon>Sarcoptidae</taxon>
        <taxon>Sarcoptinae</taxon>
        <taxon>Sarcoptes</taxon>
    </lineage>
</organism>
<dbReference type="GO" id="GO:0005743">
    <property type="term" value="C:mitochondrial inner membrane"/>
    <property type="evidence" value="ECO:0007669"/>
    <property type="project" value="UniProtKB-SubCell"/>
</dbReference>
<accession>A0A132AGI2</accession>
<keyword evidence="4" id="KW-0812">Transmembrane</keyword>
<evidence type="ECO:0000313" key="9">
    <source>
        <dbReference type="EMBL" id="KPM10094.1"/>
    </source>
</evidence>
<evidence type="ECO:0000256" key="7">
    <source>
        <dbReference type="ARBA" id="ARBA00023128"/>
    </source>
</evidence>
<comment type="subcellular location">
    <subcellularLocation>
        <location evidence="1">Mitochondrion inner membrane</location>
        <topology evidence="1">Multi-pass membrane protein</topology>
    </subcellularLocation>
</comment>
<keyword evidence="5" id="KW-0999">Mitochondrion inner membrane</keyword>
<evidence type="ECO:0000313" key="10">
    <source>
        <dbReference type="Proteomes" id="UP000616769"/>
    </source>
</evidence>
<evidence type="ECO:0000256" key="6">
    <source>
        <dbReference type="ARBA" id="ARBA00022989"/>
    </source>
</evidence>
<dbReference type="InterPro" id="IPR026571">
    <property type="entry name" value="Tmem186"/>
</dbReference>
<keyword evidence="8" id="KW-0472">Membrane</keyword>
<evidence type="ECO:0000256" key="8">
    <source>
        <dbReference type="ARBA" id="ARBA00023136"/>
    </source>
</evidence>
<evidence type="ECO:0000256" key="4">
    <source>
        <dbReference type="ARBA" id="ARBA00022692"/>
    </source>
</evidence>
<dbReference type="EMBL" id="JXLN01014509">
    <property type="protein sequence ID" value="KPM10094.1"/>
    <property type="molecule type" value="Genomic_DNA"/>
</dbReference>
<keyword evidence="6" id="KW-1133">Transmembrane helix</keyword>
<dbReference type="Proteomes" id="UP000616769">
    <property type="component" value="Unassembled WGS sequence"/>
</dbReference>
<comment type="similarity">
    <text evidence="2">Belongs to the TMEM186 family.</text>
</comment>
<gene>
    <name evidence="9" type="ORF">QR98_0086430</name>
</gene>
<comment type="caution">
    <text evidence="9">The sequence shown here is derived from an EMBL/GenBank/DDBJ whole genome shotgun (WGS) entry which is preliminary data.</text>
</comment>
<evidence type="ECO:0000256" key="1">
    <source>
        <dbReference type="ARBA" id="ARBA00004448"/>
    </source>
</evidence>
<dbReference type="AlphaFoldDB" id="A0A132AGI2"/>
<evidence type="ECO:0000256" key="3">
    <source>
        <dbReference type="ARBA" id="ARBA00014604"/>
    </source>
</evidence>
<protein>
    <recommendedName>
        <fullName evidence="3">Transmembrane protein 186</fullName>
    </recommendedName>
</protein>
<evidence type="ECO:0000256" key="2">
    <source>
        <dbReference type="ARBA" id="ARBA00007020"/>
    </source>
</evidence>
<proteinExistence type="inferred from homology"/>
<dbReference type="OrthoDB" id="6147888at2759"/>
<evidence type="ECO:0000256" key="5">
    <source>
        <dbReference type="ARBA" id="ARBA00022792"/>
    </source>
</evidence>
<dbReference type="PANTHER" id="PTHR13603:SF1">
    <property type="entry name" value="TRANSMEMBRANE PROTEIN 186"/>
    <property type="match status" value="1"/>
</dbReference>
<dbReference type="PANTHER" id="PTHR13603">
    <property type="entry name" value="TRANSMEMBRANE PROTEIN 186"/>
    <property type="match status" value="1"/>
</dbReference>